<evidence type="ECO:0008006" key="4">
    <source>
        <dbReference type="Google" id="ProtNLM"/>
    </source>
</evidence>
<name>H8GU45_DEIGI</name>
<dbReference type="PATRIC" id="fig|745776.4.peg.267"/>
<feature type="transmembrane region" description="Helical" evidence="1">
    <location>
        <begin position="127"/>
        <end position="149"/>
    </location>
</feature>
<feature type="transmembrane region" description="Helical" evidence="1">
    <location>
        <begin position="426"/>
        <end position="447"/>
    </location>
</feature>
<dbReference type="STRING" id="745776.DGo_CA0260"/>
<feature type="transmembrane region" description="Helical" evidence="1">
    <location>
        <begin position="545"/>
        <end position="565"/>
    </location>
</feature>
<evidence type="ECO:0000256" key="1">
    <source>
        <dbReference type="SAM" id="Phobius"/>
    </source>
</evidence>
<feature type="transmembrane region" description="Helical" evidence="1">
    <location>
        <begin position="467"/>
        <end position="484"/>
    </location>
</feature>
<evidence type="ECO:0000313" key="2">
    <source>
        <dbReference type="EMBL" id="AFD24187.1"/>
    </source>
</evidence>
<organism evidence="2 3">
    <name type="scientific">Deinococcus gobiensis (strain DSM 21396 / JCM 16679 / CGMCC 1.7299 / I-0)</name>
    <dbReference type="NCBI Taxonomy" id="745776"/>
    <lineage>
        <taxon>Bacteria</taxon>
        <taxon>Thermotogati</taxon>
        <taxon>Deinococcota</taxon>
        <taxon>Deinococci</taxon>
        <taxon>Deinococcales</taxon>
        <taxon>Deinococcaceae</taxon>
        <taxon>Deinococcus</taxon>
    </lineage>
</organism>
<gene>
    <name evidence="2" type="ordered locus">DGo_CA0260</name>
</gene>
<proteinExistence type="predicted"/>
<dbReference type="EMBL" id="CP002191">
    <property type="protein sequence ID" value="AFD24187.1"/>
    <property type="molecule type" value="Genomic_DNA"/>
</dbReference>
<dbReference type="Proteomes" id="UP000007575">
    <property type="component" value="Chromosome"/>
</dbReference>
<feature type="transmembrane region" description="Helical" evidence="1">
    <location>
        <begin position="490"/>
        <end position="510"/>
    </location>
</feature>
<keyword evidence="1" id="KW-0812">Transmembrane</keyword>
<dbReference type="AlphaFoldDB" id="H8GU45"/>
<dbReference type="Gene3D" id="1.20.1740.10">
    <property type="entry name" value="Amino acid/polyamine transporter I"/>
    <property type="match status" value="1"/>
</dbReference>
<dbReference type="KEGG" id="dgo:DGo_CA0260"/>
<dbReference type="RefSeq" id="WP_014683670.1">
    <property type="nucleotide sequence ID" value="NC_017790.1"/>
</dbReference>
<sequence>MAQAPGDPTSPTPPPQSAFRRWFFETSAPEPQGFYEGERQAQAQHHTQPWWKVMCLTGVDYFSTLGYQPGIAALAAGALSPVATLVLVLVTLFGALPMYRRVAGESPHGDGSLSMLERLLSYWPSKVLVLSLLGFVATGFVITITLSAADAAAHMAENPLLRPVLHGQEVVIALTLIALLGAVFLKGFKEAIGIAVVLVVLYLGLSLVVVGNGALEVLRTPQLAGDWWAGLRSSYASPLAIIGAALLVFPRLALGLSGFETGVVVMPLVKGDPGDTEAQPAGRIRNTRKLLTSAALIMSVMLLGSALVTTFLIPRAAFWPEVTLSRNVNAADLTAGRAVLNVPLDNAANPHELYTLTLPAGRTGSFTVPAQTVGGPVALQVTVTQTPAGGSDNVTVFKPAGEANGRALAYLAHERLGEGFGTLYDLSTILILWFAGASAMAGLLNIVPRYLPRYGMAPDWARATRPLVVLFIGISALVTVLFRADVDAQSGAYATGVLALMTSAAIAVFLTERRRGHRGPSVLFGLISLLFIYTSVVTVRDRPEGLWIALLFILGILIVSVASRVSRSTELRVQRVVFDDRASAMLARVQERGLPLRFIANRLNAGDNAEYVLKALDVRLDNHLSGGQAALFLEVEVTDASDFAATVPVTGVKVGPHLILRARGSSVPNTLAAVLLYVRDLTGVPPHVYFEWSEKGPAGNALRFLLAGEGDIPPLTHEVLRVAERDAAQRPVVHVGG</sequence>
<reference evidence="2 3" key="1">
    <citation type="journal article" date="2012" name="PLoS ONE">
        <title>Genome sequence and transcriptome analysis of the radioresistant bacterium Deinococcus gobiensis: insights into the extreme environmental adaptations.</title>
        <authorList>
            <person name="Yuan M."/>
            <person name="Chen M."/>
            <person name="Zhang W."/>
            <person name="Lu W."/>
            <person name="Wang J."/>
            <person name="Yang M."/>
            <person name="Zhao P."/>
            <person name="Tang R."/>
            <person name="Li X."/>
            <person name="Hao Y."/>
            <person name="Zhou Z."/>
            <person name="Zhan Y."/>
            <person name="Yu H."/>
            <person name="Teng C."/>
            <person name="Yan Y."/>
            <person name="Ping S."/>
            <person name="Wang Y."/>
            <person name="Lin M."/>
        </authorList>
    </citation>
    <scope>NUCLEOTIDE SEQUENCE [LARGE SCALE GENOMIC DNA]</scope>
    <source>
        <strain evidence="2 3">I-0</strain>
    </source>
</reference>
<feature type="transmembrane region" description="Helical" evidence="1">
    <location>
        <begin position="71"/>
        <end position="96"/>
    </location>
</feature>
<feature type="transmembrane region" description="Helical" evidence="1">
    <location>
        <begin position="290"/>
        <end position="313"/>
    </location>
</feature>
<dbReference type="OrthoDB" id="232755at2"/>
<keyword evidence="3" id="KW-1185">Reference proteome</keyword>
<feature type="transmembrane region" description="Helical" evidence="1">
    <location>
        <begin position="522"/>
        <end position="539"/>
    </location>
</feature>
<feature type="transmembrane region" description="Helical" evidence="1">
    <location>
        <begin position="169"/>
        <end position="185"/>
    </location>
</feature>
<keyword evidence="1" id="KW-1133">Transmembrane helix</keyword>
<protein>
    <recommendedName>
        <fullName evidence="4">Amino acid transporter</fullName>
    </recommendedName>
</protein>
<dbReference type="eggNOG" id="COG0531">
    <property type="taxonomic scope" value="Bacteria"/>
</dbReference>
<evidence type="ECO:0000313" key="3">
    <source>
        <dbReference type="Proteomes" id="UP000007575"/>
    </source>
</evidence>
<accession>H8GU45</accession>
<feature type="transmembrane region" description="Helical" evidence="1">
    <location>
        <begin position="192"/>
        <end position="215"/>
    </location>
</feature>
<feature type="transmembrane region" description="Helical" evidence="1">
    <location>
        <begin position="235"/>
        <end position="254"/>
    </location>
</feature>
<dbReference type="HOGENOM" id="CLU_425603_0_0_0"/>
<keyword evidence="1" id="KW-0472">Membrane</keyword>